<dbReference type="Pfam" id="PF05229">
    <property type="entry name" value="SCPU"/>
    <property type="match status" value="1"/>
</dbReference>
<protein>
    <submittedName>
        <fullName evidence="2">Spore coat protein U domain-containing protein</fullName>
    </submittedName>
</protein>
<dbReference type="InterPro" id="IPR007893">
    <property type="entry name" value="Spore_coat_U/FanG"/>
</dbReference>
<organism evidence="2 3">
    <name type="scientific">Lacibacterium aquatile</name>
    <dbReference type="NCBI Taxonomy" id="1168082"/>
    <lineage>
        <taxon>Bacteria</taxon>
        <taxon>Pseudomonadati</taxon>
        <taxon>Pseudomonadota</taxon>
        <taxon>Alphaproteobacteria</taxon>
        <taxon>Rhodospirillales</taxon>
        <taxon>Rhodospirillaceae</taxon>
    </lineage>
</organism>
<evidence type="ECO:0000259" key="1">
    <source>
        <dbReference type="Pfam" id="PF05229"/>
    </source>
</evidence>
<dbReference type="Proteomes" id="UP001597295">
    <property type="component" value="Unassembled WGS sequence"/>
</dbReference>
<dbReference type="RefSeq" id="WP_379876970.1">
    <property type="nucleotide sequence ID" value="NZ_JBHUIP010000012.1"/>
</dbReference>
<name>A0ABW5DTD6_9PROT</name>
<dbReference type="EMBL" id="JBHUIP010000012">
    <property type="protein sequence ID" value="MFD2263928.1"/>
    <property type="molecule type" value="Genomic_DNA"/>
</dbReference>
<feature type="domain" description="Spore coat protein U/FanG" evidence="1">
    <location>
        <begin position="52"/>
        <end position="113"/>
    </location>
</feature>
<keyword evidence="3" id="KW-1185">Reference proteome</keyword>
<keyword evidence="2" id="KW-0946">Virion</keyword>
<comment type="caution">
    <text evidence="2">The sequence shown here is derived from an EMBL/GenBank/DDBJ whole genome shotgun (WGS) entry which is preliminary data.</text>
</comment>
<keyword evidence="2" id="KW-0167">Capsid protein</keyword>
<gene>
    <name evidence="2" type="ORF">ACFSM5_13585</name>
</gene>
<evidence type="ECO:0000313" key="3">
    <source>
        <dbReference type="Proteomes" id="UP001597295"/>
    </source>
</evidence>
<evidence type="ECO:0000313" key="2">
    <source>
        <dbReference type="EMBL" id="MFD2263928.1"/>
    </source>
</evidence>
<reference evidence="3" key="1">
    <citation type="journal article" date="2019" name="Int. J. Syst. Evol. Microbiol.">
        <title>The Global Catalogue of Microorganisms (GCM) 10K type strain sequencing project: providing services to taxonomists for standard genome sequencing and annotation.</title>
        <authorList>
            <consortium name="The Broad Institute Genomics Platform"/>
            <consortium name="The Broad Institute Genome Sequencing Center for Infectious Disease"/>
            <person name="Wu L."/>
            <person name="Ma J."/>
        </authorList>
    </citation>
    <scope>NUCLEOTIDE SEQUENCE [LARGE SCALE GENOMIC DNA]</scope>
    <source>
        <strain evidence="3">CGMCC 1.19062</strain>
    </source>
</reference>
<proteinExistence type="predicted"/>
<sequence>MPHRKRSGNSLADAQKTRFRQYQVDRYIGCTINQIIQTPAAINNTQISTVTCLTVATPLLAAIRILTADPLAFGPYDPTSEAPSDGSSTISVTCIRRTPYTVGLSAGTRAGATPTV</sequence>
<accession>A0ABW5DTD6</accession>